<accession>A0A9X7Z802</accession>
<dbReference type="KEGG" id="afx:JZ786_01460"/>
<evidence type="ECO:0000256" key="5">
    <source>
        <dbReference type="PIRSR" id="PIRSR000097-2"/>
    </source>
</evidence>
<keyword evidence="9" id="KW-1185">Reference proteome</keyword>
<evidence type="ECO:0000259" key="7">
    <source>
        <dbReference type="Pfam" id="PF00248"/>
    </source>
</evidence>
<dbReference type="InterPro" id="IPR044500">
    <property type="entry name" value="AKR5G"/>
</dbReference>
<dbReference type="CDD" id="cd19157">
    <property type="entry name" value="AKR_AKR5G1-3"/>
    <property type="match status" value="1"/>
</dbReference>
<dbReference type="InterPro" id="IPR023210">
    <property type="entry name" value="NADP_OxRdtase_dom"/>
</dbReference>
<dbReference type="InterPro" id="IPR018170">
    <property type="entry name" value="Aldo/ket_reductase_CS"/>
</dbReference>
<sequence>MVKSLTDATTLNNGVKMPWFGLGVYKTQEGDEVVQSVRTALEYGYRSIDTAKLYANEEGVGRAIRESGVTREEIFVTTKLWNTDQGYDSALEAFEASRKRLGLEYLDLYLIHWPGTSKFKETWKAFEKLYKEGLVRAIGVSNFHVHHLQALLADTEVVPAVNQIEFHPRLTQVEVRDFCQAHHIQVEAWSPLMRGKLLDNPTVTRIAAAHRKSPAQVILRWDLDHGVVTIPKSTHANRIRENADVFDFTLTADEIAALDALNTNERTGPNPDELLF</sequence>
<feature type="site" description="Lowers pKa of active site Tyr" evidence="6">
    <location>
        <position position="79"/>
    </location>
</feature>
<evidence type="ECO:0000256" key="4">
    <source>
        <dbReference type="PIRSR" id="PIRSR000097-1"/>
    </source>
</evidence>
<feature type="binding site" evidence="5">
    <location>
        <position position="112"/>
    </location>
    <ligand>
        <name>substrate</name>
    </ligand>
</feature>
<gene>
    <name evidence="8" type="ORF">JZ786_01460</name>
</gene>
<evidence type="ECO:0000313" key="8">
    <source>
        <dbReference type="EMBL" id="QSO47746.1"/>
    </source>
</evidence>
<evidence type="ECO:0000256" key="6">
    <source>
        <dbReference type="PIRSR" id="PIRSR000097-3"/>
    </source>
</evidence>
<dbReference type="InterPro" id="IPR020471">
    <property type="entry name" value="AKR"/>
</dbReference>
<organism evidence="8 9">
    <name type="scientific">Alicyclobacillus mengziensis</name>
    <dbReference type="NCBI Taxonomy" id="2931921"/>
    <lineage>
        <taxon>Bacteria</taxon>
        <taxon>Bacillati</taxon>
        <taxon>Bacillota</taxon>
        <taxon>Bacilli</taxon>
        <taxon>Bacillales</taxon>
        <taxon>Alicyclobacillaceae</taxon>
        <taxon>Alicyclobacillus</taxon>
    </lineage>
</organism>
<dbReference type="SUPFAM" id="SSF51430">
    <property type="entry name" value="NAD(P)-linked oxidoreductase"/>
    <property type="match status" value="1"/>
</dbReference>
<dbReference type="GO" id="GO:0016616">
    <property type="term" value="F:oxidoreductase activity, acting on the CH-OH group of donors, NAD or NADP as acceptor"/>
    <property type="evidence" value="ECO:0007669"/>
    <property type="project" value="UniProtKB-ARBA"/>
</dbReference>
<comment type="similarity">
    <text evidence="1">Belongs to the aldo/keto reductase family.</text>
</comment>
<dbReference type="FunFam" id="3.20.20.100:FF:000015">
    <property type="entry name" value="Oxidoreductase, aldo/keto reductase family"/>
    <property type="match status" value="1"/>
</dbReference>
<keyword evidence="2" id="KW-0521">NADP</keyword>
<dbReference type="RefSeq" id="WP_206657089.1">
    <property type="nucleotide sequence ID" value="NZ_CP071182.1"/>
</dbReference>
<dbReference type="PROSITE" id="PS00062">
    <property type="entry name" value="ALDOKETO_REDUCTASE_2"/>
    <property type="match status" value="1"/>
</dbReference>
<feature type="active site" description="Proton donor" evidence="4">
    <location>
        <position position="54"/>
    </location>
</feature>
<feature type="domain" description="NADP-dependent oxidoreductase" evidence="7">
    <location>
        <begin position="26"/>
        <end position="262"/>
    </location>
</feature>
<dbReference type="PRINTS" id="PR00069">
    <property type="entry name" value="ALDKETRDTASE"/>
</dbReference>
<keyword evidence="3" id="KW-0560">Oxidoreductase</keyword>
<name>A0A9X7Z802_9BACL</name>
<evidence type="ECO:0000256" key="3">
    <source>
        <dbReference type="ARBA" id="ARBA00023002"/>
    </source>
</evidence>
<dbReference type="InterPro" id="IPR036812">
    <property type="entry name" value="NAD(P)_OxRdtase_dom_sf"/>
</dbReference>
<dbReference type="Proteomes" id="UP000663505">
    <property type="component" value="Chromosome"/>
</dbReference>
<dbReference type="EMBL" id="CP071182">
    <property type="protein sequence ID" value="QSO47746.1"/>
    <property type="molecule type" value="Genomic_DNA"/>
</dbReference>
<evidence type="ECO:0000313" key="9">
    <source>
        <dbReference type="Proteomes" id="UP000663505"/>
    </source>
</evidence>
<proteinExistence type="inferred from homology"/>
<evidence type="ECO:0000256" key="1">
    <source>
        <dbReference type="ARBA" id="ARBA00007905"/>
    </source>
</evidence>
<reference evidence="8 9" key="1">
    <citation type="submission" date="2021-02" db="EMBL/GenBank/DDBJ databases">
        <title>Alicyclobacillus curvatus sp. nov. and Alicyclobacillus mengziensis sp. nov., two acidophilic bacteria isolated from acid mine drainage.</title>
        <authorList>
            <person name="Huang Y."/>
        </authorList>
    </citation>
    <scope>NUCLEOTIDE SEQUENCE [LARGE SCALE GENOMIC DNA]</scope>
    <source>
        <strain evidence="8 9">S30H14</strain>
    </source>
</reference>
<dbReference type="PANTHER" id="PTHR43827">
    <property type="entry name" value="2,5-DIKETO-D-GLUCONIC ACID REDUCTASE"/>
    <property type="match status" value="1"/>
</dbReference>
<dbReference type="Gene3D" id="3.20.20.100">
    <property type="entry name" value="NADP-dependent oxidoreductase domain"/>
    <property type="match status" value="1"/>
</dbReference>
<dbReference type="AlphaFoldDB" id="A0A9X7Z802"/>
<dbReference type="PIRSF" id="PIRSF000097">
    <property type="entry name" value="AKR"/>
    <property type="match status" value="1"/>
</dbReference>
<dbReference type="PROSITE" id="PS00798">
    <property type="entry name" value="ALDOKETO_REDUCTASE_1"/>
    <property type="match status" value="1"/>
</dbReference>
<dbReference type="PROSITE" id="PS00063">
    <property type="entry name" value="ALDOKETO_REDUCTASE_3"/>
    <property type="match status" value="1"/>
</dbReference>
<dbReference type="Pfam" id="PF00248">
    <property type="entry name" value="Aldo_ket_red"/>
    <property type="match status" value="1"/>
</dbReference>
<protein>
    <submittedName>
        <fullName evidence="8">Aldo/keto reductase</fullName>
    </submittedName>
</protein>
<evidence type="ECO:0000256" key="2">
    <source>
        <dbReference type="ARBA" id="ARBA00022857"/>
    </source>
</evidence>
<dbReference type="PANTHER" id="PTHR43827:SF3">
    <property type="entry name" value="NADP-DEPENDENT OXIDOREDUCTASE DOMAIN-CONTAINING PROTEIN"/>
    <property type="match status" value="1"/>
</dbReference>